<gene>
    <name evidence="7" type="ORF">A3C11_03075</name>
</gene>
<dbReference type="Gene3D" id="3.10.20.80">
    <property type="entry name" value="Translation initiation factor 3 (IF-3), N-terminal domain"/>
    <property type="match status" value="1"/>
</dbReference>
<feature type="domain" description="Translation initiation factor 3 C-terminal" evidence="5">
    <location>
        <begin position="88"/>
        <end position="148"/>
    </location>
</feature>
<dbReference type="InterPro" id="IPR036788">
    <property type="entry name" value="T_IF-3_C_sf"/>
</dbReference>
<dbReference type="GO" id="GO:0005829">
    <property type="term" value="C:cytosol"/>
    <property type="evidence" value="ECO:0007669"/>
    <property type="project" value="TreeGrafter"/>
</dbReference>
<dbReference type="Pfam" id="PF05198">
    <property type="entry name" value="IF3_N"/>
    <property type="match status" value="1"/>
</dbReference>
<dbReference type="GO" id="GO:0003743">
    <property type="term" value="F:translation initiation factor activity"/>
    <property type="evidence" value="ECO:0007669"/>
    <property type="project" value="UniProtKB-UniRule"/>
</dbReference>
<dbReference type="Pfam" id="PF00707">
    <property type="entry name" value="IF3_C"/>
    <property type="match status" value="1"/>
</dbReference>
<dbReference type="InterPro" id="IPR019814">
    <property type="entry name" value="Translation_initiation_fac_3_N"/>
</dbReference>
<organism evidence="7 8">
    <name type="scientific">Candidatus Sungbacteria bacterium RIFCSPHIGHO2_02_FULL_49_12</name>
    <dbReference type="NCBI Taxonomy" id="1802271"/>
    <lineage>
        <taxon>Bacteria</taxon>
        <taxon>Candidatus Sungiibacteriota</taxon>
    </lineage>
</organism>
<evidence type="ECO:0000256" key="3">
    <source>
        <dbReference type="ARBA" id="ARBA00022917"/>
    </source>
</evidence>
<evidence type="ECO:0000256" key="2">
    <source>
        <dbReference type="ARBA" id="ARBA00022540"/>
    </source>
</evidence>
<dbReference type="GO" id="GO:0032790">
    <property type="term" value="P:ribosome disassembly"/>
    <property type="evidence" value="ECO:0007669"/>
    <property type="project" value="TreeGrafter"/>
</dbReference>
<dbReference type="EMBL" id="MHQJ01000010">
    <property type="protein sequence ID" value="OHA01693.1"/>
    <property type="molecule type" value="Genomic_DNA"/>
</dbReference>
<evidence type="ECO:0000256" key="1">
    <source>
        <dbReference type="ARBA" id="ARBA00005439"/>
    </source>
</evidence>
<dbReference type="Gene3D" id="3.30.110.10">
    <property type="entry name" value="Translation initiation factor 3 (IF-3), C-terminal domain"/>
    <property type="match status" value="1"/>
</dbReference>
<evidence type="ECO:0000259" key="6">
    <source>
        <dbReference type="Pfam" id="PF05198"/>
    </source>
</evidence>
<reference evidence="7 8" key="1">
    <citation type="journal article" date="2016" name="Nat. Commun.">
        <title>Thousands of microbial genomes shed light on interconnected biogeochemical processes in an aquifer system.</title>
        <authorList>
            <person name="Anantharaman K."/>
            <person name="Brown C.T."/>
            <person name="Hug L.A."/>
            <person name="Sharon I."/>
            <person name="Castelle C.J."/>
            <person name="Probst A.J."/>
            <person name="Thomas B.C."/>
            <person name="Singh A."/>
            <person name="Wilkins M.J."/>
            <person name="Karaoz U."/>
            <person name="Brodie E.L."/>
            <person name="Williams K.H."/>
            <person name="Hubbard S.S."/>
            <person name="Banfield J.F."/>
        </authorList>
    </citation>
    <scope>NUCLEOTIDE SEQUENCE [LARGE SCALE GENOMIC DNA]</scope>
</reference>
<dbReference type="InterPro" id="IPR036787">
    <property type="entry name" value="T_IF-3_N_sf"/>
</dbReference>
<keyword evidence="3" id="KW-0648">Protein biosynthesis</keyword>
<dbReference type="STRING" id="1802271.A3C11_03075"/>
<accession>A0A1G2KQQ2</accession>
<dbReference type="NCBIfam" id="TIGR00168">
    <property type="entry name" value="infC"/>
    <property type="match status" value="1"/>
</dbReference>
<evidence type="ECO:0000256" key="4">
    <source>
        <dbReference type="NCBIfam" id="TIGR00168"/>
    </source>
</evidence>
<dbReference type="SUPFAM" id="SSF55200">
    <property type="entry name" value="Translation initiation factor IF3, C-terminal domain"/>
    <property type="match status" value="1"/>
</dbReference>
<dbReference type="SUPFAM" id="SSF54364">
    <property type="entry name" value="Translation initiation factor IF3, N-terminal domain"/>
    <property type="match status" value="1"/>
</dbReference>
<dbReference type="InterPro" id="IPR019815">
    <property type="entry name" value="Translation_initiation_fac_3_C"/>
</dbReference>
<evidence type="ECO:0000313" key="7">
    <source>
        <dbReference type="EMBL" id="OHA01693.1"/>
    </source>
</evidence>
<proteinExistence type="inferred from homology"/>
<dbReference type="GO" id="GO:0016020">
    <property type="term" value="C:membrane"/>
    <property type="evidence" value="ECO:0007669"/>
    <property type="project" value="TreeGrafter"/>
</dbReference>
<protein>
    <recommendedName>
        <fullName evidence="4">Translation initiation factor IF-3</fullName>
    </recommendedName>
</protein>
<sequence length="172" mass="19647">MFSTIQKRYRVNQYIRALELRVIMDNGKNLGVMTREAALAEAARQGLDLIEIAPTANPPVAKIMEYGKFKYQEERGEREHRPKKSGGEVKGIRIGFKTGKHDLEVRAMQAKKFLERGDMLNITLVLRGREKAHQNLALEKYYEFLKLIPIPVTLDGTPRKMPKGISAIVRKV</sequence>
<comment type="similarity">
    <text evidence="1">Belongs to the IF-3 family.</text>
</comment>
<dbReference type="GO" id="GO:0043022">
    <property type="term" value="F:ribosome binding"/>
    <property type="evidence" value="ECO:0007669"/>
    <property type="project" value="TreeGrafter"/>
</dbReference>
<dbReference type="PANTHER" id="PTHR10938:SF0">
    <property type="entry name" value="TRANSLATION INITIATION FACTOR IF-3, MITOCHONDRIAL"/>
    <property type="match status" value="1"/>
</dbReference>
<keyword evidence="2 7" id="KW-0396">Initiation factor</keyword>
<dbReference type="Proteomes" id="UP000177362">
    <property type="component" value="Unassembled WGS sequence"/>
</dbReference>
<feature type="domain" description="Translation initiation factor 3 N-terminal" evidence="6">
    <location>
        <begin position="11"/>
        <end position="79"/>
    </location>
</feature>
<dbReference type="PANTHER" id="PTHR10938">
    <property type="entry name" value="TRANSLATION INITIATION FACTOR IF-3"/>
    <property type="match status" value="1"/>
</dbReference>
<name>A0A1G2KQQ2_9BACT</name>
<evidence type="ECO:0000259" key="5">
    <source>
        <dbReference type="Pfam" id="PF00707"/>
    </source>
</evidence>
<dbReference type="AlphaFoldDB" id="A0A1G2KQQ2"/>
<dbReference type="InterPro" id="IPR001288">
    <property type="entry name" value="Translation_initiation_fac_3"/>
</dbReference>
<evidence type="ECO:0000313" key="8">
    <source>
        <dbReference type="Proteomes" id="UP000177362"/>
    </source>
</evidence>
<comment type="caution">
    <text evidence="7">The sequence shown here is derived from an EMBL/GenBank/DDBJ whole genome shotgun (WGS) entry which is preliminary data.</text>
</comment>